<dbReference type="EMBL" id="JH711575">
    <property type="protein sequence ID" value="EIW83900.1"/>
    <property type="molecule type" value="Genomic_DNA"/>
</dbReference>
<dbReference type="InterPro" id="IPR029058">
    <property type="entry name" value="AB_hydrolase_fold"/>
</dbReference>
<feature type="domain" description="AB hydrolase-1" evidence="1">
    <location>
        <begin position="20"/>
        <end position="256"/>
    </location>
</feature>
<sequence length="267" mass="29319">MTVSGARNVWGSPDAPKRALLLHGLACSSYSMRHIGEGLAQHGYLVSAPDLPGHGIGPRAETYTWASMTAHVVSLLRETTYDLVVGHSMGAILVLRALCGQGAGSLDLDSDLNVKGHSLRPRRVVFLDPPLSVNEEAFERGAALFTSLVRSPPEPAFYMQMFPRWTRLDAVFQVLANELCDVRAMDIAYEARRVNHLELLDSLPAHVRFVVLVGDPDAGGQASLSDFEGVSDIEARMMKGYSHWIPYECPEEVVEAAVQRERLNAHM</sequence>
<evidence type="ECO:0000259" key="1">
    <source>
        <dbReference type="Pfam" id="PF12697"/>
    </source>
</evidence>
<keyword evidence="3" id="KW-1185">Reference proteome</keyword>
<dbReference type="GO" id="GO:0016787">
    <property type="term" value="F:hydrolase activity"/>
    <property type="evidence" value="ECO:0007669"/>
    <property type="project" value="UniProtKB-KW"/>
</dbReference>
<reference evidence="3" key="1">
    <citation type="journal article" date="2012" name="Science">
        <title>The Paleozoic origin of enzymatic lignin decomposition reconstructed from 31 fungal genomes.</title>
        <authorList>
            <person name="Floudas D."/>
            <person name="Binder M."/>
            <person name="Riley R."/>
            <person name="Barry K."/>
            <person name="Blanchette R.A."/>
            <person name="Henrissat B."/>
            <person name="Martinez A.T."/>
            <person name="Otillar R."/>
            <person name="Spatafora J.W."/>
            <person name="Yadav J.S."/>
            <person name="Aerts A."/>
            <person name="Benoit I."/>
            <person name="Boyd A."/>
            <person name="Carlson A."/>
            <person name="Copeland A."/>
            <person name="Coutinho P.M."/>
            <person name="de Vries R.P."/>
            <person name="Ferreira P."/>
            <person name="Findley K."/>
            <person name="Foster B."/>
            <person name="Gaskell J."/>
            <person name="Glotzer D."/>
            <person name="Gorecki P."/>
            <person name="Heitman J."/>
            <person name="Hesse C."/>
            <person name="Hori C."/>
            <person name="Igarashi K."/>
            <person name="Jurgens J.A."/>
            <person name="Kallen N."/>
            <person name="Kersten P."/>
            <person name="Kohler A."/>
            <person name="Kuees U."/>
            <person name="Kumar T.K.A."/>
            <person name="Kuo A."/>
            <person name="LaButti K."/>
            <person name="Larrondo L.F."/>
            <person name="Lindquist E."/>
            <person name="Ling A."/>
            <person name="Lombard V."/>
            <person name="Lucas S."/>
            <person name="Lundell T."/>
            <person name="Martin R."/>
            <person name="McLaughlin D.J."/>
            <person name="Morgenstern I."/>
            <person name="Morin E."/>
            <person name="Murat C."/>
            <person name="Nagy L.G."/>
            <person name="Nolan M."/>
            <person name="Ohm R.A."/>
            <person name="Patyshakuliyeva A."/>
            <person name="Rokas A."/>
            <person name="Ruiz-Duenas F.J."/>
            <person name="Sabat G."/>
            <person name="Salamov A."/>
            <person name="Samejima M."/>
            <person name="Schmutz J."/>
            <person name="Slot J.C."/>
            <person name="St John F."/>
            <person name="Stenlid J."/>
            <person name="Sun H."/>
            <person name="Sun S."/>
            <person name="Syed K."/>
            <person name="Tsang A."/>
            <person name="Wiebenga A."/>
            <person name="Young D."/>
            <person name="Pisabarro A."/>
            <person name="Eastwood D.C."/>
            <person name="Martin F."/>
            <person name="Cullen D."/>
            <person name="Grigoriev I.V."/>
            <person name="Hibbett D.S."/>
        </authorList>
    </citation>
    <scope>NUCLEOTIDE SEQUENCE [LARGE SCALE GENOMIC DNA]</scope>
    <source>
        <strain evidence="3">RWD-64-598 SS2</strain>
    </source>
</reference>
<dbReference type="GeneID" id="19201743"/>
<dbReference type="RefSeq" id="XP_007765757.1">
    <property type="nucleotide sequence ID" value="XM_007767567.1"/>
</dbReference>
<name>A0A5M3MXR3_CONPW</name>
<dbReference type="PANTHER" id="PTHR43329">
    <property type="entry name" value="EPOXIDE HYDROLASE"/>
    <property type="match status" value="1"/>
</dbReference>
<protein>
    <submittedName>
        <fullName evidence="2">Alpha beta-hydrolase</fullName>
    </submittedName>
</protein>
<dbReference type="Proteomes" id="UP000053558">
    <property type="component" value="Unassembled WGS sequence"/>
</dbReference>
<dbReference type="Gene3D" id="3.40.50.1820">
    <property type="entry name" value="alpha/beta hydrolase"/>
    <property type="match status" value="1"/>
</dbReference>
<accession>A0A5M3MXR3</accession>
<dbReference type="SUPFAM" id="SSF53474">
    <property type="entry name" value="alpha/beta-Hydrolases"/>
    <property type="match status" value="1"/>
</dbReference>
<keyword evidence="2" id="KW-0378">Hydrolase</keyword>
<dbReference type="InterPro" id="IPR000073">
    <property type="entry name" value="AB_hydrolase_1"/>
</dbReference>
<dbReference type="KEGG" id="cput:CONPUDRAFT_142414"/>
<proteinExistence type="predicted"/>
<gene>
    <name evidence="2" type="ORF">CONPUDRAFT_142414</name>
</gene>
<evidence type="ECO:0000313" key="2">
    <source>
        <dbReference type="EMBL" id="EIW83900.1"/>
    </source>
</evidence>
<organism evidence="2 3">
    <name type="scientific">Coniophora puteana (strain RWD-64-598)</name>
    <name type="common">Brown rot fungus</name>
    <dbReference type="NCBI Taxonomy" id="741705"/>
    <lineage>
        <taxon>Eukaryota</taxon>
        <taxon>Fungi</taxon>
        <taxon>Dikarya</taxon>
        <taxon>Basidiomycota</taxon>
        <taxon>Agaricomycotina</taxon>
        <taxon>Agaricomycetes</taxon>
        <taxon>Agaricomycetidae</taxon>
        <taxon>Boletales</taxon>
        <taxon>Coniophorineae</taxon>
        <taxon>Coniophoraceae</taxon>
        <taxon>Coniophora</taxon>
    </lineage>
</organism>
<dbReference type="AlphaFoldDB" id="A0A5M3MXR3"/>
<dbReference type="OrthoDB" id="408373at2759"/>
<dbReference type="Pfam" id="PF12697">
    <property type="entry name" value="Abhydrolase_6"/>
    <property type="match status" value="1"/>
</dbReference>
<evidence type="ECO:0000313" key="3">
    <source>
        <dbReference type="Proteomes" id="UP000053558"/>
    </source>
</evidence>
<comment type="caution">
    <text evidence="2">The sequence shown here is derived from an EMBL/GenBank/DDBJ whole genome shotgun (WGS) entry which is preliminary data.</text>
</comment>